<evidence type="ECO:0000313" key="2">
    <source>
        <dbReference type="EMBL" id="MCU6686353.1"/>
    </source>
</evidence>
<evidence type="ECO:0000313" key="3">
    <source>
        <dbReference type="Proteomes" id="UP001652431"/>
    </source>
</evidence>
<evidence type="ECO:0000259" key="1">
    <source>
        <dbReference type="Pfam" id="PF04754"/>
    </source>
</evidence>
<dbReference type="InterPro" id="IPR006842">
    <property type="entry name" value="Transposase_31"/>
</dbReference>
<keyword evidence="3" id="KW-1185">Reference proteome</keyword>
<gene>
    <name evidence="2" type="ORF">OCV99_07290</name>
</gene>
<organism evidence="2 3">
    <name type="scientific">Dorea acetigenes</name>
    <dbReference type="NCBI Taxonomy" id="2981787"/>
    <lineage>
        <taxon>Bacteria</taxon>
        <taxon>Bacillati</taxon>
        <taxon>Bacillota</taxon>
        <taxon>Clostridia</taxon>
        <taxon>Lachnospirales</taxon>
        <taxon>Lachnospiraceae</taxon>
        <taxon>Dorea</taxon>
    </lineage>
</organism>
<name>A0ABT2RLV5_9FIRM</name>
<protein>
    <submittedName>
        <fullName evidence="2">Rpn family recombination-promoting nuclease/putative transposase</fullName>
    </submittedName>
</protein>
<comment type="caution">
    <text evidence="2">The sequence shown here is derived from an EMBL/GenBank/DDBJ whole genome shotgun (WGS) entry which is preliminary data.</text>
</comment>
<sequence>MGKNDVKINRWLSEKKRYADLFNGILFDGKQIIHAEELEPTDRKAEILLEEKTGKETAAERYRDIVMQWNQGMELAVLAVESQDKVHYAMPVRNMIYDGLTYKNQIDLMWEKHKAAEDKTTDAEYLSRYKKEDKLKPVITLVFYYGAEPWDGEKDIYGMLGLNDKYKEIDRMKKFVPNYHINLVDAARINDLEVFMTDLQLILGVLKYKNQKDEFIQYIHENQDYFSRVDKETYQVMRVFLNSEKQLKNVVREEDKEEIDMCKALEELYAEGIEQGIEQRNKELIMAKLSQGVSIDVVADFLDMSIEAVKEVVSGEFTE</sequence>
<feature type="domain" description="Transposase (putative) YhgA-like" evidence="1">
    <location>
        <begin position="130"/>
        <end position="232"/>
    </location>
</feature>
<reference evidence="2 3" key="1">
    <citation type="journal article" date="2021" name="ISME Commun">
        <title>Automated analysis of genomic sequences facilitates high-throughput and comprehensive description of bacteria.</title>
        <authorList>
            <person name="Hitch T.C.A."/>
        </authorList>
    </citation>
    <scope>NUCLEOTIDE SEQUENCE [LARGE SCALE GENOMIC DNA]</scope>
    <source>
        <strain evidence="2 3">Sanger_03</strain>
    </source>
</reference>
<dbReference type="EMBL" id="JAOQJU010000006">
    <property type="protein sequence ID" value="MCU6686353.1"/>
    <property type="molecule type" value="Genomic_DNA"/>
</dbReference>
<proteinExistence type="predicted"/>
<accession>A0ABT2RLV5</accession>
<dbReference type="Proteomes" id="UP001652431">
    <property type="component" value="Unassembled WGS sequence"/>
</dbReference>
<dbReference type="Pfam" id="PF04754">
    <property type="entry name" value="Transposase_31"/>
    <property type="match status" value="1"/>
</dbReference>
<dbReference type="RefSeq" id="WP_158369436.1">
    <property type="nucleotide sequence ID" value="NZ_JAOQJU010000006.1"/>
</dbReference>